<keyword evidence="3" id="KW-0285">Flavoprotein</keyword>
<evidence type="ECO:0000256" key="3">
    <source>
        <dbReference type="ARBA" id="ARBA00022630"/>
    </source>
</evidence>
<dbReference type="PANTHER" id="PTHR30578:SF0">
    <property type="entry name" value="ION-TRANSLOCATING OXIDOREDUCTASE COMPLEX SUBUNIT D"/>
    <property type="match status" value="1"/>
</dbReference>
<feature type="transmembrane region" description="Helical" evidence="9">
    <location>
        <begin position="136"/>
        <end position="155"/>
    </location>
</feature>
<evidence type="ECO:0000256" key="5">
    <source>
        <dbReference type="ARBA" id="ARBA00022692"/>
    </source>
</evidence>
<evidence type="ECO:0000256" key="7">
    <source>
        <dbReference type="ARBA" id="ARBA00022989"/>
    </source>
</evidence>
<dbReference type="GO" id="GO:0005886">
    <property type="term" value="C:plasma membrane"/>
    <property type="evidence" value="ECO:0007669"/>
    <property type="project" value="TreeGrafter"/>
</dbReference>
<dbReference type="Proteomes" id="UP001152872">
    <property type="component" value="Unassembled WGS sequence"/>
</dbReference>
<dbReference type="PANTHER" id="PTHR30578">
    <property type="entry name" value="ELECTRON TRANSPORT COMPLEX PROTEIN RNFD"/>
    <property type="match status" value="1"/>
</dbReference>
<keyword evidence="4" id="KW-0288">FMN</keyword>
<dbReference type="Pfam" id="PF03116">
    <property type="entry name" value="NQR2_RnfD_RnfE"/>
    <property type="match status" value="1"/>
</dbReference>
<feature type="transmembrane region" description="Helical" evidence="9">
    <location>
        <begin position="170"/>
        <end position="187"/>
    </location>
</feature>
<keyword evidence="5 9" id="KW-0812">Transmembrane</keyword>
<keyword evidence="6" id="KW-1278">Translocase</keyword>
<keyword evidence="11" id="KW-1185">Reference proteome</keyword>
<keyword evidence="7 9" id="KW-1133">Transmembrane helix</keyword>
<feature type="transmembrane region" description="Helical" evidence="9">
    <location>
        <begin position="111"/>
        <end position="129"/>
    </location>
</feature>
<dbReference type="EMBL" id="VBTY01000002">
    <property type="protein sequence ID" value="MDG3493033.1"/>
    <property type="molecule type" value="Genomic_DNA"/>
</dbReference>
<dbReference type="GO" id="GO:0055085">
    <property type="term" value="P:transmembrane transport"/>
    <property type="evidence" value="ECO:0007669"/>
    <property type="project" value="InterPro"/>
</dbReference>
<accession>A0A9X4RFS4</accession>
<reference evidence="10" key="1">
    <citation type="submission" date="2019-05" db="EMBL/GenBank/DDBJ databases">
        <title>Whole genome sequencing of Pseudanabaena catenata USMAC16.</title>
        <authorList>
            <person name="Khan Z."/>
            <person name="Omar W.M."/>
            <person name="Convey P."/>
            <person name="Merican F."/>
            <person name="Najimudin N."/>
        </authorList>
    </citation>
    <scope>NUCLEOTIDE SEQUENCE</scope>
    <source>
        <strain evidence="10">USMAC16</strain>
    </source>
</reference>
<name>A0A9X4RFS4_9CYAN</name>
<dbReference type="InterPro" id="IPR004338">
    <property type="entry name" value="NqrB/RnfD"/>
</dbReference>
<dbReference type="AlphaFoldDB" id="A0A9X4RFS4"/>
<feature type="transmembrane region" description="Helical" evidence="9">
    <location>
        <begin position="217"/>
        <end position="235"/>
    </location>
</feature>
<dbReference type="RefSeq" id="WP_009625060.1">
    <property type="nucleotide sequence ID" value="NZ_VBTY01000002.1"/>
</dbReference>
<evidence type="ECO:0000256" key="1">
    <source>
        <dbReference type="ARBA" id="ARBA00022448"/>
    </source>
</evidence>
<comment type="caution">
    <text evidence="10">The sequence shown here is derived from an EMBL/GenBank/DDBJ whole genome shotgun (WGS) entry which is preliminary data.</text>
</comment>
<evidence type="ECO:0000256" key="2">
    <source>
        <dbReference type="ARBA" id="ARBA00022553"/>
    </source>
</evidence>
<evidence type="ECO:0000256" key="9">
    <source>
        <dbReference type="SAM" id="Phobius"/>
    </source>
</evidence>
<organism evidence="10 11">
    <name type="scientific">Pseudanabaena catenata USMAC16</name>
    <dbReference type="NCBI Taxonomy" id="1855837"/>
    <lineage>
        <taxon>Bacteria</taxon>
        <taxon>Bacillati</taxon>
        <taxon>Cyanobacteriota</taxon>
        <taxon>Cyanophyceae</taxon>
        <taxon>Pseudanabaenales</taxon>
        <taxon>Pseudanabaenaceae</taxon>
        <taxon>Pseudanabaena</taxon>
    </lineage>
</organism>
<keyword evidence="8 9" id="KW-0472">Membrane</keyword>
<evidence type="ECO:0000256" key="4">
    <source>
        <dbReference type="ARBA" id="ARBA00022643"/>
    </source>
</evidence>
<evidence type="ECO:0000313" key="11">
    <source>
        <dbReference type="Proteomes" id="UP001152872"/>
    </source>
</evidence>
<feature type="transmembrane region" description="Helical" evidence="9">
    <location>
        <begin position="247"/>
        <end position="266"/>
    </location>
</feature>
<proteinExistence type="predicted"/>
<gene>
    <name evidence="10" type="ORF">FEV09_00515</name>
</gene>
<keyword evidence="1" id="KW-0813">Transport</keyword>
<protein>
    <submittedName>
        <fullName evidence="10">RnfABCDGE type electron transport complex subunit D</fullName>
    </submittedName>
</protein>
<evidence type="ECO:0000313" key="10">
    <source>
        <dbReference type="EMBL" id="MDG3493033.1"/>
    </source>
</evidence>
<keyword evidence="2" id="KW-0597">Phosphoprotein</keyword>
<evidence type="ECO:0000256" key="6">
    <source>
        <dbReference type="ARBA" id="ARBA00022967"/>
    </source>
</evidence>
<sequence length="312" mass="35295">MVNQKAMQLWKLPLVLPRSLSPLFALSIPPFKDARDYQILFLSVFLLLGVSTRDWSLKPIAIALTFSICWLTQMAMVSLFPPASQNHDRWLSLKSATITALGLSLLLRSDGYGAIICASFLAIASKFIFRTNGKHWFNPANFGIVVVLLLDTFVWDNHAWVSNGQWGEDSLYALVFLGFGGIVLKKVGRWDTSFMFLASYALLEGLRNFWLGWTWDVLAHRLTSGSLLLFALFMITDPRSIPNAKTARLIWAMAIAVLAFIFRNVFFNADAMFYALFLISPLTVLCDRLWNAPRFQWLPKRHSAHSALLSNP</sequence>
<evidence type="ECO:0000256" key="8">
    <source>
        <dbReference type="ARBA" id="ARBA00023136"/>
    </source>
</evidence>
<feature type="transmembrane region" description="Helical" evidence="9">
    <location>
        <begin position="60"/>
        <end position="80"/>
    </location>
</feature>